<evidence type="ECO:0000313" key="1">
    <source>
        <dbReference type="EMBL" id="SDV04628.1"/>
    </source>
</evidence>
<protein>
    <recommendedName>
        <fullName evidence="3">Type III secretion protein (HrpB4)</fullName>
    </recommendedName>
</protein>
<reference evidence="2" key="1">
    <citation type="submission" date="2016-10" db="EMBL/GenBank/DDBJ databases">
        <authorList>
            <person name="Varghese N."/>
            <person name="Submissions S."/>
        </authorList>
    </citation>
    <scope>NUCLEOTIDE SEQUENCE [LARGE SCALE GENOMIC DNA]</scope>
    <source>
        <strain evidence="2">LMG 2223</strain>
    </source>
</reference>
<dbReference type="RefSeq" id="WP_157720787.1">
    <property type="nucleotide sequence ID" value="NZ_LS483433.1"/>
</dbReference>
<dbReference type="Proteomes" id="UP000198600">
    <property type="component" value="Chromosome I"/>
</dbReference>
<evidence type="ECO:0008006" key="3">
    <source>
        <dbReference type="Google" id="ProtNLM"/>
    </source>
</evidence>
<organism evidence="1 2">
    <name type="scientific">Pseudomonas mucidolens</name>
    <dbReference type="NCBI Taxonomy" id="46679"/>
    <lineage>
        <taxon>Bacteria</taxon>
        <taxon>Pseudomonadati</taxon>
        <taxon>Pseudomonadota</taxon>
        <taxon>Gammaproteobacteria</taxon>
        <taxon>Pseudomonadales</taxon>
        <taxon>Pseudomonadaceae</taxon>
        <taxon>Pseudomonas</taxon>
    </lineage>
</organism>
<sequence length="178" mass="20674">MNDELSWVRWWAHAWKEAHTDWLPQGLAAVKPESLLNLAQARHMNLAHAFAIEPCQPLKPHPAHLRFVLADPYERQVILQRVEAACRPQVQLQLSEDEGLWCCRIAKAMNTESWLAPTDDPLQLLRAWVPAQCWQRLRVSFARERILELEQARPLLLSPAKLDALWQAVIWRTLSSRI</sequence>
<proteinExistence type="predicted"/>
<keyword evidence="2" id="KW-1185">Reference proteome</keyword>
<gene>
    <name evidence="1" type="ORF">SAMN05216202_3703</name>
</gene>
<evidence type="ECO:0000313" key="2">
    <source>
        <dbReference type="Proteomes" id="UP000198600"/>
    </source>
</evidence>
<dbReference type="EMBL" id="LT629802">
    <property type="protein sequence ID" value="SDV04628.1"/>
    <property type="molecule type" value="Genomic_DNA"/>
</dbReference>
<accession>A0A1H2NH58</accession>
<dbReference type="AlphaFoldDB" id="A0A1H2NH58"/>
<dbReference type="STRING" id="46679.SAMN05216202_3703"/>
<name>A0A1H2NH58_9PSED</name>